<feature type="transmembrane region" description="Helical" evidence="8">
    <location>
        <begin position="196"/>
        <end position="216"/>
    </location>
</feature>
<feature type="transmembrane region" description="Helical" evidence="8">
    <location>
        <begin position="265"/>
        <end position="290"/>
    </location>
</feature>
<organism evidence="10 11">
    <name type="scientific">Trichococcus palustris</name>
    <dbReference type="NCBI Taxonomy" id="140314"/>
    <lineage>
        <taxon>Bacteria</taxon>
        <taxon>Bacillati</taxon>
        <taxon>Bacillota</taxon>
        <taxon>Bacilli</taxon>
        <taxon>Lactobacillales</taxon>
        <taxon>Carnobacteriaceae</taxon>
        <taxon>Trichococcus</taxon>
    </lineage>
</organism>
<dbReference type="InterPro" id="IPR011701">
    <property type="entry name" value="MFS"/>
</dbReference>
<keyword evidence="3" id="KW-0813">Transport</keyword>
<evidence type="ECO:0000256" key="6">
    <source>
        <dbReference type="ARBA" id="ARBA00022989"/>
    </source>
</evidence>
<proteinExistence type="inferred from homology"/>
<comment type="similarity">
    <text evidence="2">Belongs to the major facilitator superfamily. EmrB family.</text>
</comment>
<dbReference type="Proteomes" id="UP000242754">
    <property type="component" value="Unassembled WGS sequence"/>
</dbReference>
<dbReference type="Gene3D" id="1.20.1720.10">
    <property type="entry name" value="Multidrug resistance protein D"/>
    <property type="match status" value="1"/>
</dbReference>
<dbReference type="InterPro" id="IPR004638">
    <property type="entry name" value="EmrB-like"/>
</dbReference>
<keyword evidence="6 8" id="KW-1133">Transmembrane helix</keyword>
<accession>A0A143YHN9</accession>
<dbReference type="RefSeq" id="WP_087032353.1">
    <property type="nucleotide sequence ID" value="NZ_FJNE01000003.1"/>
</dbReference>
<dbReference type="NCBIfam" id="TIGR00711">
    <property type="entry name" value="efflux_EmrB"/>
    <property type="match status" value="1"/>
</dbReference>
<evidence type="ECO:0000313" key="10">
    <source>
        <dbReference type="EMBL" id="CZQ89146.1"/>
    </source>
</evidence>
<feature type="transmembrane region" description="Helical" evidence="8">
    <location>
        <begin position="164"/>
        <end position="184"/>
    </location>
</feature>
<evidence type="ECO:0000256" key="7">
    <source>
        <dbReference type="ARBA" id="ARBA00023136"/>
    </source>
</evidence>
<dbReference type="OrthoDB" id="9816041at2"/>
<dbReference type="PRINTS" id="PR01036">
    <property type="entry name" value="TCRTETB"/>
</dbReference>
<dbReference type="CDD" id="cd17503">
    <property type="entry name" value="MFS_LmrB_MDR_like"/>
    <property type="match status" value="1"/>
</dbReference>
<feature type="transmembrane region" description="Helical" evidence="8">
    <location>
        <begin position="12"/>
        <end position="30"/>
    </location>
</feature>
<evidence type="ECO:0000256" key="4">
    <source>
        <dbReference type="ARBA" id="ARBA00022475"/>
    </source>
</evidence>
<keyword evidence="5 8" id="KW-0812">Transmembrane</keyword>
<keyword evidence="7 8" id="KW-0472">Membrane</keyword>
<evidence type="ECO:0000259" key="9">
    <source>
        <dbReference type="PROSITE" id="PS50850"/>
    </source>
</evidence>
<dbReference type="EMBL" id="FJNE01000003">
    <property type="protein sequence ID" value="CZQ89146.1"/>
    <property type="molecule type" value="Genomic_DNA"/>
</dbReference>
<dbReference type="STRING" id="140314.SAMN04488076_12032"/>
<evidence type="ECO:0000256" key="1">
    <source>
        <dbReference type="ARBA" id="ARBA00004651"/>
    </source>
</evidence>
<evidence type="ECO:0000256" key="3">
    <source>
        <dbReference type="ARBA" id="ARBA00022448"/>
    </source>
</evidence>
<dbReference type="PROSITE" id="PS50850">
    <property type="entry name" value="MFS"/>
    <property type="match status" value="1"/>
</dbReference>
<feature type="transmembrane region" description="Helical" evidence="8">
    <location>
        <begin position="50"/>
        <end position="70"/>
    </location>
</feature>
<feature type="transmembrane region" description="Helical" evidence="8">
    <location>
        <begin position="77"/>
        <end position="98"/>
    </location>
</feature>
<dbReference type="GO" id="GO:0022857">
    <property type="term" value="F:transmembrane transporter activity"/>
    <property type="evidence" value="ECO:0007669"/>
    <property type="project" value="InterPro"/>
</dbReference>
<feature type="transmembrane region" description="Helical" evidence="8">
    <location>
        <begin position="137"/>
        <end position="158"/>
    </location>
</feature>
<dbReference type="InterPro" id="IPR036259">
    <property type="entry name" value="MFS_trans_sf"/>
</dbReference>
<feature type="transmembrane region" description="Helical" evidence="8">
    <location>
        <begin position="330"/>
        <end position="347"/>
    </location>
</feature>
<keyword evidence="11" id="KW-1185">Reference proteome</keyword>
<feature type="domain" description="Major facilitator superfamily (MFS) profile" evidence="9">
    <location>
        <begin position="12"/>
        <end position="485"/>
    </location>
</feature>
<dbReference type="Gene3D" id="1.20.1250.20">
    <property type="entry name" value="MFS general substrate transporter like domains"/>
    <property type="match status" value="1"/>
</dbReference>
<dbReference type="GO" id="GO:0005886">
    <property type="term" value="C:plasma membrane"/>
    <property type="evidence" value="ECO:0007669"/>
    <property type="project" value="UniProtKB-SubCell"/>
</dbReference>
<dbReference type="Pfam" id="PF07690">
    <property type="entry name" value="MFS_1"/>
    <property type="match status" value="1"/>
</dbReference>
<dbReference type="SUPFAM" id="SSF103473">
    <property type="entry name" value="MFS general substrate transporter"/>
    <property type="match status" value="1"/>
</dbReference>
<gene>
    <name evidence="10" type="ORF">Tpal_1098</name>
</gene>
<comment type="subcellular location">
    <subcellularLocation>
        <location evidence="1">Cell membrane</location>
        <topology evidence="1">Multi-pass membrane protein</topology>
    </subcellularLocation>
</comment>
<dbReference type="InterPro" id="IPR020846">
    <property type="entry name" value="MFS_dom"/>
</dbReference>
<keyword evidence="4" id="KW-1003">Cell membrane</keyword>
<dbReference type="AlphaFoldDB" id="A0A143YHN9"/>
<name>A0A143YHN9_9LACT</name>
<protein>
    <submittedName>
        <fullName evidence="10">Tetracycline resistance protein tetb signature</fullName>
    </submittedName>
</protein>
<evidence type="ECO:0000256" key="2">
    <source>
        <dbReference type="ARBA" id="ARBA00008537"/>
    </source>
</evidence>
<reference evidence="10 11" key="1">
    <citation type="submission" date="2016-02" db="EMBL/GenBank/DDBJ databases">
        <authorList>
            <person name="Wen L."/>
            <person name="He K."/>
            <person name="Yang H."/>
        </authorList>
    </citation>
    <scope>NUCLEOTIDE SEQUENCE [LARGE SCALE GENOMIC DNA]</scope>
    <source>
        <strain evidence="10">Trichococcus palustris</strain>
    </source>
</reference>
<feature type="transmembrane region" description="Helical" evidence="8">
    <location>
        <begin position="359"/>
        <end position="377"/>
    </location>
</feature>
<feature type="transmembrane region" description="Helical" evidence="8">
    <location>
        <begin position="462"/>
        <end position="480"/>
    </location>
</feature>
<sequence length="492" mass="52862">MEKTQEKPAYGILVILMVGAFFTLLSNTLLNVALPSIMKDFAVSAATVQWLSTGYMLMNGILIPTSAFLIKKFSVRNLFLTAISLFTIGTLLGGLAHIFPALLIARMVQAAGAAIMMPLLMNVLYTMFPPEKRGSAMGLLGLVLIFAPAIGPTLSGWIIQNYAWPTLFFMMVPFLVLVWALGFFKLHDKKEKTADKIDVLSVILAAIGFGGILYGFSSAGNDGWASPNVYGAITVGIIGLILFITRQLKMDEPMLDFRVYQSPMFALSSAISITLNMAMYSAMILLPIYLQNIRGISAFDSGLLMLPGAMLMGIMSPITGRLFDAIGPKILAFVGLAILVFTTFQFSNLTDTTTKTHLLMLYAGRMFGISMVMMPIMTNGLNSLSARLTPHGTAMNSTMTQVSGAIGASLLVSIMSTRTATHAEGIAKEAMSKLDTVPVGDALAHLQQQVAMQATISGINDAFRVATGISIVALLLSFFLKRSVGGGRITID</sequence>
<evidence type="ECO:0000256" key="5">
    <source>
        <dbReference type="ARBA" id="ARBA00022692"/>
    </source>
</evidence>
<feature type="transmembrane region" description="Helical" evidence="8">
    <location>
        <begin position="104"/>
        <end position="125"/>
    </location>
</feature>
<evidence type="ECO:0000313" key="11">
    <source>
        <dbReference type="Proteomes" id="UP000242754"/>
    </source>
</evidence>
<feature type="transmembrane region" description="Helical" evidence="8">
    <location>
        <begin position="302"/>
        <end position="323"/>
    </location>
</feature>
<feature type="transmembrane region" description="Helical" evidence="8">
    <location>
        <begin position="228"/>
        <end position="245"/>
    </location>
</feature>
<dbReference type="PANTHER" id="PTHR42718">
    <property type="entry name" value="MAJOR FACILITATOR SUPERFAMILY MULTIDRUG TRANSPORTER MFSC"/>
    <property type="match status" value="1"/>
</dbReference>
<evidence type="ECO:0000256" key="8">
    <source>
        <dbReference type="SAM" id="Phobius"/>
    </source>
</evidence>
<dbReference type="PANTHER" id="PTHR42718:SF9">
    <property type="entry name" value="MAJOR FACILITATOR SUPERFAMILY MULTIDRUG TRANSPORTER MFSC"/>
    <property type="match status" value="1"/>
</dbReference>